<keyword evidence="2 5" id="KW-0067">ATP-binding</keyword>
<dbReference type="PROSITE" id="PS50893">
    <property type="entry name" value="ABC_TRANSPORTER_2"/>
    <property type="match status" value="1"/>
</dbReference>
<reference evidence="5 6" key="1">
    <citation type="submission" date="2020-08" db="EMBL/GenBank/DDBJ databases">
        <title>Sequencing the genomes of 1000 actinobacteria strains.</title>
        <authorList>
            <person name="Klenk H.-P."/>
        </authorList>
    </citation>
    <scope>NUCLEOTIDE SEQUENCE [LARGE SCALE GENOMIC DNA]</scope>
    <source>
        <strain evidence="5 6">DSM 44230</strain>
    </source>
</reference>
<dbReference type="Pfam" id="PF00005">
    <property type="entry name" value="ABC_tran"/>
    <property type="match status" value="1"/>
</dbReference>
<dbReference type="PANTHER" id="PTHR42794">
    <property type="entry name" value="HEMIN IMPORT ATP-BINDING PROTEIN HMUV"/>
    <property type="match status" value="1"/>
</dbReference>
<dbReference type="Gene3D" id="3.40.50.300">
    <property type="entry name" value="P-loop containing nucleotide triphosphate hydrolases"/>
    <property type="match status" value="1"/>
</dbReference>
<dbReference type="CDD" id="cd03214">
    <property type="entry name" value="ABC_Iron-Siderophores_B12_Hemin"/>
    <property type="match status" value="1"/>
</dbReference>
<keyword evidence="6" id="KW-1185">Reference proteome</keyword>
<dbReference type="EMBL" id="JACHMH010000001">
    <property type="protein sequence ID" value="MBB4681664.1"/>
    <property type="molecule type" value="Genomic_DNA"/>
</dbReference>
<comment type="caution">
    <text evidence="5">The sequence shown here is derived from an EMBL/GenBank/DDBJ whole genome shotgun (WGS) entry which is preliminary data.</text>
</comment>
<sequence>MRPEVLRANGLAVGYRVRRRASTVLSEVDLGLHAGELVCLLGVNGTGKSTLMRTLAGMQPPLAGSVDLTGVPLAGLSRVERARRLAVVLTTRIQVGNLRGIDLVELGRAPYTGWSGTLGAADKVIVREALALAGAESLAERMLDELSDGERQRLMVARALAQQPDVLLLDEPTAFLDAPRRAELTAMLRGLGRATRLAVLLSTHDVELALRNADVVWLVLPGGSVVAGAPEDLVLDGVLERAFGGRDHTFDPLAGGFQVRAQTHGTARVTGAGDELTEVWTRRALQRCGYRIDDTAAVAEVEVGWHRTADGHRWKVSTPGGNSEHDSLAGVVDTVRRTPPRSATDGR</sequence>
<gene>
    <name evidence="5" type="ORF">HNR67_007782</name>
</gene>
<feature type="domain" description="ABC transporter" evidence="4">
    <location>
        <begin position="6"/>
        <end position="246"/>
    </location>
</feature>
<dbReference type="Proteomes" id="UP000533598">
    <property type="component" value="Unassembled WGS sequence"/>
</dbReference>
<evidence type="ECO:0000256" key="2">
    <source>
        <dbReference type="ARBA" id="ARBA00022840"/>
    </source>
</evidence>
<evidence type="ECO:0000259" key="4">
    <source>
        <dbReference type="PROSITE" id="PS50893"/>
    </source>
</evidence>
<dbReference type="AlphaFoldDB" id="A0A7W7CLI6"/>
<dbReference type="InterPro" id="IPR027417">
    <property type="entry name" value="P-loop_NTPase"/>
</dbReference>
<evidence type="ECO:0000256" key="1">
    <source>
        <dbReference type="ARBA" id="ARBA00022741"/>
    </source>
</evidence>
<proteinExistence type="predicted"/>
<accession>A0A7W7CLI6</accession>
<feature type="region of interest" description="Disordered" evidence="3">
    <location>
        <begin position="315"/>
        <end position="347"/>
    </location>
</feature>
<dbReference type="InterPro" id="IPR003439">
    <property type="entry name" value="ABC_transporter-like_ATP-bd"/>
</dbReference>
<dbReference type="InterPro" id="IPR003593">
    <property type="entry name" value="AAA+_ATPase"/>
</dbReference>
<keyword evidence="1" id="KW-0547">Nucleotide-binding</keyword>
<evidence type="ECO:0000313" key="6">
    <source>
        <dbReference type="Proteomes" id="UP000533598"/>
    </source>
</evidence>
<name>A0A7W7CLI6_9PSEU</name>
<dbReference type="SMART" id="SM00382">
    <property type="entry name" value="AAA"/>
    <property type="match status" value="1"/>
</dbReference>
<dbReference type="GO" id="GO:0016887">
    <property type="term" value="F:ATP hydrolysis activity"/>
    <property type="evidence" value="ECO:0007669"/>
    <property type="project" value="InterPro"/>
</dbReference>
<organism evidence="5 6">
    <name type="scientific">Crossiella cryophila</name>
    <dbReference type="NCBI Taxonomy" id="43355"/>
    <lineage>
        <taxon>Bacteria</taxon>
        <taxon>Bacillati</taxon>
        <taxon>Actinomycetota</taxon>
        <taxon>Actinomycetes</taxon>
        <taxon>Pseudonocardiales</taxon>
        <taxon>Pseudonocardiaceae</taxon>
        <taxon>Crossiella</taxon>
    </lineage>
</organism>
<evidence type="ECO:0000256" key="3">
    <source>
        <dbReference type="SAM" id="MobiDB-lite"/>
    </source>
</evidence>
<dbReference type="RefSeq" id="WP_185008407.1">
    <property type="nucleotide sequence ID" value="NZ_BAAAUI010000014.1"/>
</dbReference>
<dbReference type="GO" id="GO:0005524">
    <property type="term" value="F:ATP binding"/>
    <property type="evidence" value="ECO:0007669"/>
    <property type="project" value="UniProtKB-KW"/>
</dbReference>
<dbReference type="PANTHER" id="PTHR42794:SF2">
    <property type="entry name" value="ABC TRANSPORTER ATP-BINDING PROTEIN"/>
    <property type="match status" value="1"/>
</dbReference>
<protein>
    <submittedName>
        <fullName evidence="5">Iron complex transport system ATP-binding protein</fullName>
    </submittedName>
</protein>
<dbReference type="SUPFAM" id="SSF52540">
    <property type="entry name" value="P-loop containing nucleoside triphosphate hydrolases"/>
    <property type="match status" value="1"/>
</dbReference>
<evidence type="ECO:0000313" key="5">
    <source>
        <dbReference type="EMBL" id="MBB4681664.1"/>
    </source>
</evidence>